<evidence type="ECO:0000313" key="3">
    <source>
        <dbReference type="Proteomes" id="UP000283269"/>
    </source>
</evidence>
<feature type="region of interest" description="Disordered" evidence="1">
    <location>
        <begin position="1"/>
        <end position="36"/>
    </location>
</feature>
<keyword evidence="3" id="KW-1185">Reference proteome</keyword>
<accession>A0A409VMB0</accession>
<evidence type="ECO:0000256" key="1">
    <source>
        <dbReference type="SAM" id="MobiDB-lite"/>
    </source>
</evidence>
<dbReference type="STRING" id="93625.A0A409VMB0"/>
<organism evidence="2 3">
    <name type="scientific">Psilocybe cyanescens</name>
    <dbReference type="NCBI Taxonomy" id="93625"/>
    <lineage>
        <taxon>Eukaryota</taxon>
        <taxon>Fungi</taxon>
        <taxon>Dikarya</taxon>
        <taxon>Basidiomycota</taxon>
        <taxon>Agaricomycotina</taxon>
        <taxon>Agaricomycetes</taxon>
        <taxon>Agaricomycetidae</taxon>
        <taxon>Agaricales</taxon>
        <taxon>Agaricineae</taxon>
        <taxon>Strophariaceae</taxon>
        <taxon>Psilocybe</taxon>
    </lineage>
</organism>
<dbReference type="EMBL" id="NHYD01003974">
    <property type="protein sequence ID" value="PPQ67402.1"/>
    <property type="molecule type" value="Genomic_DNA"/>
</dbReference>
<feature type="compositionally biased region" description="Low complexity" evidence="1">
    <location>
        <begin position="442"/>
        <end position="458"/>
    </location>
</feature>
<feature type="compositionally biased region" description="Basic and acidic residues" evidence="1">
    <location>
        <begin position="17"/>
        <end position="28"/>
    </location>
</feature>
<sequence>MARATRSSTADLKRKRSFDNIDNSEHAPNKQQRTTDSTYHIDGHRLLSVLESEDTQGLLDRVFPVPDSDNSASLRSLLTNSTPVSILHSAIHQLKPISSLPRAKLSPTAEQQLRFCNLALSLLEQLSSTDVQTQPAGLPDTGFSPPRPKPSYALVQHLPAADYWSSVLHINDPPKNLHTANAELVAILPVPSSSKDAVAPTLAAYSTKPLSPKKPPLTQRRVTASTFLDYGHYTSFAPSFDEDGEVVGKEQLGQVLWYREERKRLRDALRRERLEGTGSIVDITLDSRISHPPQDMLPPDLQLESLLPPEDVESIKDALNSLELEKSVQTLLNRNQRALERLEELQFQRLTKHPTSNAEEDSEEWETAQAILDSLTLLASLRPRSSSENRPAIIPPTSVLHKLHLTLSLEPSPGWYGTLPTGRSTALRDDSTVKVRPGAAIPTPAMNTPSTPASTSTASTFGGYSYAYPQQQQQQTYRAQQAPAYTPYKSGQAPSYYQGYLPAGQQQTYYSQQSYTSGTGNQQPYGAAIGQQQYGNYSQWYGQLGQAPSGTGSGRGTPQPTATSLPTNVPTSYGSFFNTAPTAAVGTTAATRTPAIANTVVSNTANAGSSSYNQTPVQRHPQSPAVNGGSVYPPQQGYYASYQMQTQPAR</sequence>
<dbReference type="AlphaFoldDB" id="A0A409VMB0"/>
<evidence type="ECO:0000313" key="2">
    <source>
        <dbReference type="EMBL" id="PPQ67402.1"/>
    </source>
</evidence>
<name>A0A409VMB0_PSICY</name>
<protein>
    <submittedName>
        <fullName evidence="2">Uncharacterized protein</fullName>
    </submittedName>
</protein>
<feature type="compositionally biased region" description="Polar residues" evidence="1">
    <location>
        <begin position="607"/>
        <end position="625"/>
    </location>
</feature>
<feature type="region of interest" description="Disordered" evidence="1">
    <location>
        <begin position="607"/>
        <end position="634"/>
    </location>
</feature>
<gene>
    <name evidence="2" type="ORF">CVT25_005981</name>
</gene>
<feature type="region of interest" description="Disordered" evidence="1">
    <location>
        <begin position="438"/>
        <end position="458"/>
    </location>
</feature>
<dbReference type="OrthoDB" id="21648at2759"/>
<reference evidence="2 3" key="1">
    <citation type="journal article" date="2018" name="Evol. Lett.">
        <title>Horizontal gene cluster transfer increased hallucinogenic mushroom diversity.</title>
        <authorList>
            <person name="Reynolds H.T."/>
            <person name="Vijayakumar V."/>
            <person name="Gluck-Thaler E."/>
            <person name="Korotkin H.B."/>
            <person name="Matheny P.B."/>
            <person name="Slot J.C."/>
        </authorList>
    </citation>
    <scope>NUCLEOTIDE SEQUENCE [LARGE SCALE GENOMIC DNA]</scope>
    <source>
        <strain evidence="2 3">2631</strain>
    </source>
</reference>
<dbReference type="Proteomes" id="UP000283269">
    <property type="component" value="Unassembled WGS sequence"/>
</dbReference>
<feature type="region of interest" description="Disordered" evidence="1">
    <location>
        <begin position="545"/>
        <end position="567"/>
    </location>
</feature>
<dbReference type="InParanoid" id="A0A409VMB0"/>
<proteinExistence type="predicted"/>
<comment type="caution">
    <text evidence="2">The sequence shown here is derived from an EMBL/GenBank/DDBJ whole genome shotgun (WGS) entry which is preliminary data.</text>
</comment>
<feature type="compositionally biased region" description="Polar residues" evidence="1">
    <location>
        <begin position="1"/>
        <end position="10"/>
    </location>
</feature>